<dbReference type="NCBIfam" id="TIGR01203">
    <property type="entry name" value="HGPRTase"/>
    <property type="match status" value="1"/>
</dbReference>
<evidence type="ECO:0000256" key="13">
    <source>
        <dbReference type="RuleBase" id="RU364099"/>
    </source>
</evidence>
<evidence type="ECO:0000256" key="3">
    <source>
        <dbReference type="ARBA" id="ARBA00004669"/>
    </source>
</evidence>
<accession>A0A0X3NWT0</accession>
<evidence type="ECO:0000256" key="5">
    <source>
        <dbReference type="ARBA" id="ARBA00011895"/>
    </source>
</evidence>
<evidence type="ECO:0000256" key="10">
    <source>
        <dbReference type="ARBA" id="ARBA00022726"/>
    </source>
</evidence>
<dbReference type="InterPro" id="IPR029057">
    <property type="entry name" value="PRTase-like"/>
</dbReference>
<sequence>MAEDKVTRFPNCVVVPDDYQSYDISHFCVSPKYEKYVDRLMLPNGLIKDRIEKVAIQIIESFENDHAQSISMICVLKGGFKFFADLIDALERTIRARGTPIPIATDFVRVKSYVNAQSGPSIYLSGVENVESYRGKDILIVEDIVDTGRTMSNLNKYLRTLNARSVRVVSLLVKRTPLSCGYRPDFAGFEIPDEFVVGYALDYNDYFRDLHHICVINDAGMRYFAVPDGDAAASNDHPNAAPDAVVDGTGANAS</sequence>
<gene>
    <name evidence="16" type="primary">HPRT</name>
    <name evidence="16" type="ORF">TR148379</name>
</gene>
<dbReference type="InterPro" id="IPR050408">
    <property type="entry name" value="HGPRT"/>
</dbReference>
<evidence type="ECO:0000256" key="11">
    <source>
        <dbReference type="ARBA" id="ARBA00022741"/>
    </source>
</evidence>
<evidence type="ECO:0000313" key="16">
    <source>
        <dbReference type="EMBL" id="JAP39356.1"/>
    </source>
</evidence>
<reference evidence="16" key="1">
    <citation type="submission" date="2016-01" db="EMBL/GenBank/DDBJ databases">
        <title>Reference transcriptome for the parasite Schistocephalus solidus: insights into the molecular evolution of parasitism.</title>
        <authorList>
            <person name="Hebert F.O."/>
            <person name="Grambauer S."/>
            <person name="Barber I."/>
            <person name="Landry C.R."/>
            <person name="Aubin-Horth N."/>
        </authorList>
    </citation>
    <scope>NUCLEOTIDE SEQUENCE</scope>
</reference>
<dbReference type="FunFam" id="3.40.50.2020:FF:000053">
    <property type="entry name" value="Hypoxanthine phosphoribosyltransferase"/>
    <property type="match status" value="1"/>
</dbReference>
<evidence type="ECO:0000256" key="14">
    <source>
        <dbReference type="SAM" id="MobiDB-lite"/>
    </source>
</evidence>
<dbReference type="AlphaFoldDB" id="A0A0X3NWT0"/>
<dbReference type="GO" id="GO:0006166">
    <property type="term" value="P:purine ribonucleoside salvage"/>
    <property type="evidence" value="ECO:0007669"/>
    <property type="project" value="UniProtKB-KW"/>
</dbReference>
<evidence type="ECO:0000256" key="8">
    <source>
        <dbReference type="ARBA" id="ARBA00022679"/>
    </source>
</evidence>
<dbReference type="GO" id="GO:0032264">
    <property type="term" value="P:IMP salvage"/>
    <property type="evidence" value="ECO:0007669"/>
    <property type="project" value="UniProtKB-UniPathway"/>
</dbReference>
<dbReference type="GO" id="GO:0004422">
    <property type="term" value="F:hypoxanthine phosphoribosyltransferase activity"/>
    <property type="evidence" value="ECO:0007669"/>
    <property type="project" value="InterPro"/>
</dbReference>
<comment type="cofactor">
    <cofactor evidence="1 13">
        <name>Mg(2+)</name>
        <dbReference type="ChEBI" id="CHEBI:18420"/>
    </cofactor>
</comment>
<keyword evidence="8 13" id="KW-0808">Transferase</keyword>
<comment type="catalytic activity">
    <reaction evidence="13">
        <text>IMP + diphosphate = hypoxanthine + 5-phospho-alpha-D-ribose 1-diphosphate</text>
        <dbReference type="Rhea" id="RHEA:17973"/>
        <dbReference type="ChEBI" id="CHEBI:17368"/>
        <dbReference type="ChEBI" id="CHEBI:33019"/>
        <dbReference type="ChEBI" id="CHEBI:58017"/>
        <dbReference type="ChEBI" id="CHEBI:58053"/>
        <dbReference type="EC" id="2.4.2.8"/>
    </reaction>
</comment>
<dbReference type="GO" id="GO:0032263">
    <property type="term" value="P:GMP salvage"/>
    <property type="evidence" value="ECO:0007669"/>
    <property type="project" value="TreeGrafter"/>
</dbReference>
<dbReference type="Gene3D" id="3.40.50.2020">
    <property type="match status" value="1"/>
</dbReference>
<dbReference type="PANTHER" id="PTHR43340:SF1">
    <property type="entry name" value="HYPOXANTHINE PHOSPHORIBOSYLTRANSFERASE"/>
    <property type="match status" value="1"/>
</dbReference>
<keyword evidence="10 13" id="KW-0660">Purine salvage</keyword>
<dbReference type="GO" id="GO:0006178">
    <property type="term" value="P:guanine salvage"/>
    <property type="evidence" value="ECO:0007669"/>
    <property type="project" value="TreeGrafter"/>
</dbReference>
<dbReference type="GO" id="GO:0005829">
    <property type="term" value="C:cytosol"/>
    <property type="evidence" value="ECO:0007669"/>
    <property type="project" value="TreeGrafter"/>
</dbReference>
<dbReference type="SUPFAM" id="SSF53271">
    <property type="entry name" value="PRTase-like"/>
    <property type="match status" value="1"/>
</dbReference>
<dbReference type="InterPro" id="IPR000836">
    <property type="entry name" value="PRTase_dom"/>
</dbReference>
<dbReference type="InterPro" id="IPR005904">
    <property type="entry name" value="Hxn_phspho_trans"/>
</dbReference>
<dbReference type="CDD" id="cd06223">
    <property type="entry name" value="PRTases_typeI"/>
    <property type="match status" value="1"/>
</dbReference>
<dbReference type="GO" id="GO:0000287">
    <property type="term" value="F:magnesium ion binding"/>
    <property type="evidence" value="ECO:0007669"/>
    <property type="project" value="TreeGrafter"/>
</dbReference>
<comment type="pathway">
    <text evidence="3 13">Purine metabolism; IMP biosynthesis via salvage pathway; IMP from hypoxanthine: step 1/1.</text>
</comment>
<feature type="domain" description="Phosphoribosyltransferase" evidence="15">
    <location>
        <begin position="44"/>
        <end position="203"/>
    </location>
</feature>
<keyword evidence="7 13" id="KW-0328">Glycosyltransferase</keyword>
<organism evidence="16">
    <name type="scientific">Schistocephalus solidus</name>
    <name type="common">Tapeworm</name>
    <dbReference type="NCBI Taxonomy" id="70667"/>
    <lineage>
        <taxon>Eukaryota</taxon>
        <taxon>Metazoa</taxon>
        <taxon>Spiralia</taxon>
        <taxon>Lophotrochozoa</taxon>
        <taxon>Platyhelminthes</taxon>
        <taxon>Cestoda</taxon>
        <taxon>Eucestoda</taxon>
        <taxon>Diphyllobothriidea</taxon>
        <taxon>Diphyllobothriidae</taxon>
        <taxon>Schistocephalus</taxon>
    </lineage>
</organism>
<evidence type="ECO:0000256" key="12">
    <source>
        <dbReference type="ARBA" id="ARBA00022842"/>
    </source>
</evidence>
<keyword evidence="6 13" id="KW-0963">Cytoplasm</keyword>
<evidence type="ECO:0000256" key="2">
    <source>
        <dbReference type="ARBA" id="ARBA00004496"/>
    </source>
</evidence>
<evidence type="ECO:0000256" key="1">
    <source>
        <dbReference type="ARBA" id="ARBA00001946"/>
    </source>
</evidence>
<keyword evidence="9 13" id="KW-0479">Metal-binding</keyword>
<comment type="similarity">
    <text evidence="4 13">Belongs to the purine/pyrimidine phosphoribosyltransferase family.</text>
</comment>
<dbReference type="EMBL" id="GEEE01023869">
    <property type="protein sequence ID" value="JAP39356.1"/>
    <property type="molecule type" value="Transcribed_RNA"/>
</dbReference>
<dbReference type="UniPathway" id="UPA00591">
    <property type="reaction ID" value="UER00648"/>
</dbReference>
<evidence type="ECO:0000256" key="6">
    <source>
        <dbReference type="ARBA" id="ARBA00022490"/>
    </source>
</evidence>
<feature type="region of interest" description="Disordered" evidence="14">
    <location>
        <begin position="235"/>
        <end position="254"/>
    </location>
</feature>
<evidence type="ECO:0000256" key="9">
    <source>
        <dbReference type="ARBA" id="ARBA00022723"/>
    </source>
</evidence>
<keyword evidence="12 13" id="KW-0460">Magnesium</keyword>
<evidence type="ECO:0000256" key="7">
    <source>
        <dbReference type="ARBA" id="ARBA00022676"/>
    </source>
</evidence>
<dbReference type="GO" id="GO:0046100">
    <property type="term" value="P:hypoxanthine metabolic process"/>
    <property type="evidence" value="ECO:0007669"/>
    <property type="project" value="TreeGrafter"/>
</dbReference>
<dbReference type="EC" id="2.4.2.8" evidence="5 13"/>
<name>A0A0X3NWT0_SCHSO</name>
<protein>
    <recommendedName>
        <fullName evidence="5 13">Hypoxanthine phosphoribosyltransferase</fullName>
        <ecNumber evidence="5 13">2.4.2.8</ecNumber>
    </recommendedName>
</protein>
<dbReference type="PANTHER" id="PTHR43340">
    <property type="entry name" value="HYPOXANTHINE-GUANINE PHOSPHORIBOSYLTRANSFERASE"/>
    <property type="match status" value="1"/>
</dbReference>
<dbReference type="GO" id="GO:0000166">
    <property type="term" value="F:nucleotide binding"/>
    <property type="evidence" value="ECO:0007669"/>
    <property type="project" value="UniProtKB-KW"/>
</dbReference>
<evidence type="ECO:0000259" key="15">
    <source>
        <dbReference type="Pfam" id="PF00156"/>
    </source>
</evidence>
<evidence type="ECO:0000256" key="4">
    <source>
        <dbReference type="ARBA" id="ARBA00008391"/>
    </source>
</evidence>
<keyword evidence="11 13" id="KW-0547">Nucleotide-binding</keyword>
<proteinExistence type="inferred from homology"/>
<comment type="subcellular location">
    <subcellularLocation>
        <location evidence="2 13">Cytoplasm</location>
    </subcellularLocation>
</comment>
<dbReference type="Pfam" id="PF00156">
    <property type="entry name" value="Pribosyltran"/>
    <property type="match status" value="1"/>
</dbReference>